<reference evidence="2" key="2">
    <citation type="submission" date="2020-07" db="EMBL/GenBank/DDBJ databases">
        <authorList>
            <person name="Pettersson B.M.F."/>
            <person name="Behra P.R.K."/>
            <person name="Ramesh M."/>
            <person name="Das S."/>
            <person name="Dasgupta S."/>
            <person name="Kirsebom L.A."/>
        </authorList>
    </citation>
    <scope>NUCLEOTIDE SEQUENCE</scope>
    <source>
        <strain evidence="2">DSM 44203</strain>
    </source>
</reference>
<proteinExistence type="predicted"/>
<accession>A0AAW5SKJ4</accession>
<dbReference type="Proteomes" id="UP000069773">
    <property type="component" value="Unassembled WGS sequence"/>
</dbReference>
<dbReference type="Proteomes" id="UP001207528">
    <property type="component" value="Unassembled WGS sequence"/>
</dbReference>
<dbReference type="AlphaFoldDB" id="A0AAW5SKJ4"/>
<evidence type="ECO:0000313" key="3">
    <source>
        <dbReference type="Proteomes" id="UP000069773"/>
    </source>
</evidence>
<dbReference type="EMBL" id="JACKTI010000036">
    <property type="protein sequence ID" value="MCV7024333.1"/>
    <property type="molecule type" value="Genomic_DNA"/>
</dbReference>
<name>A0AAW5SKJ4_MYCNV</name>
<dbReference type="EMBL" id="BCTA01000020">
    <property type="protein sequence ID" value="GAT08068.1"/>
    <property type="molecule type" value="Genomic_DNA"/>
</dbReference>
<evidence type="ECO:0000313" key="1">
    <source>
        <dbReference type="EMBL" id="GAT08068.1"/>
    </source>
</evidence>
<reference evidence="1 3" key="1">
    <citation type="journal article" date="2016" name="Genome Announc.">
        <title>Draft Genome Sequences of Five Rapidly Growing Mycobacterium Species, M. thermoresistibile, M. fortuitum subsp. acetamidolyticum, M. canariasense, M. brisbanense, and M. novocastrense.</title>
        <authorList>
            <person name="Katahira K."/>
            <person name="Ogura Y."/>
            <person name="Gotoh Y."/>
            <person name="Hayashi T."/>
        </authorList>
    </citation>
    <scope>NUCLEOTIDE SEQUENCE [LARGE SCALE GENOMIC DNA]</scope>
    <source>
        <strain evidence="1 3">JCM18114</strain>
    </source>
</reference>
<evidence type="ECO:0000313" key="2">
    <source>
        <dbReference type="EMBL" id="MCV7024333.1"/>
    </source>
</evidence>
<protein>
    <submittedName>
        <fullName evidence="2">Uncharacterized protein</fullName>
    </submittedName>
</protein>
<sequence length="81" mass="8891">MTTPDKLTALTAAIELWDQNDRGVTSDDMAARFGLDKEIVELKVLPLIKEYFEDSLPGDDGIAVVRQPTAEARRFVGPGQS</sequence>
<organism evidence="2 4">
    <name type="scientific">Mycolicibacterium novocastrense</name>
    <name type="common">Mycobacterium novocastrense</name>
    <dbReference type="NCBI Taxonomy" id="59813"/>
    <lineage>
        <taxon>Bacteria</taxon>
        <taxon>Bacillati</taxon>
        <taxon>Actinomycetota</taxon>
        <taxon>Actinomycetes</taxon>
        <taxon>Mycobacteriales</taxon>
        <taxon>Mycobacteriaceae</taxon>
        <taxon>Mycolicibacterium</taxon>
    </lineage>
</organism>
<comment type="caution">
    <text evidence="2">The sequence shown here is derived from an EMBL/GenBank/DDBJ whole genome shotgun (WGS) entry which is preliminary data.</text>
</comment>
<gene>
    <name evidence="2" type="ORF">H7I77_13405</name>
    <name evidence="1" type="ORF">RMCN_1201</name>
</gene>
<dbReference type="RefSeq" id="WP_067387841.1">
    <property type="nucleotide sequence ID" value="NZ_BCTA01000020.1"/>
</dbReference>
<reference evidence="2" key="3">
    <citation type="journal article" date="2022" name="BMC Genomics">
        <title>Comparative genome analysis of mycobacteria focusing on tRNA and non-coding RNA.</title>
        <authorList>
            <person name="Behra P.R.K."/>
            <person name="Pettersson B.M.F."/>
            <person name="Ramesh M."/>
            <person name="Das S."/>
            <person name="Dasgupta S."/>
            <person name="Kirsebom L.A."/>
        </authorList>
    </citation>
    <scope>NUCLEOTIDE SEQUENCE</scope>
    <source>
        <strain evidence="2">DSM 44203</strain>
    </source>
</reference>
<keyword evidence="3" id="KW-1185">Reference proteome</keyword>
<evidence type="ECO:0000313" key="4">
    <source>
        <dbReference type="Proteomes" id="UP001207528"/>
    </source>
</evidence>